<dbReference type="KEGG" id="hna:Hneap_1994"/>
<reference evidence="4 5" key="1">
    <citation type="submission" date="2009-10" db="EMBL/GenBank/DDBJ databases">
        <title>Complete sequence of Halothiobacillus neapolitanus c2.</title>
        <authorList>
            <consortium name="US DOE Joint Genome Institute"/>
            <person name="Lucas S."/>
            <person name="Copeland A."/>
            <person name="Lapidus A."/>
            <person name="Glavina del Rio T."/>
            <person name="Tice H."/>
            <person name="Bruce D."/>
            <person name="Goodwin L."/>
            <person name="Pitluck S."/>
            <person name="Davenport K."/>
            <person name="Brettin T."/>
            <person name="Detter J.C."/>
            <person name="Han C."/>
            <person name="Tapia R."/>
            <person name="Larimer F."/>
            <person name="Land M."/>
            <person name="Hauser L."/>
            <person name="Kyrpides N."/>
            <person name="Mikhailova N."/>
            <person name="Kerfeld C."/>
            <person name="Cannon G."/>
            <person name="Heinhort S."/>
        </authorList>
    </citation>
    <scope>NUCLEOTIDE SEQUENCE [LARGE SCALE GENOMIC DNA]</scope>
    <source>
        <strain evidence="5">ATCC 23641 / c2</strain>
    </source>
</reference>
<dbReference type="Gene3D" id="3.40.50.410">
    <property type="entry name" value="von Willebrand factor, type A domain"/>
    <property type="match status" value="1"/>
</dbReference>
<dbReference type="EMBL" id="CP001801">
    <property type="protein sequence ID" value="ACX96816.1"/>
    <property type="molecule type" value="Genomic_DNA"/>
</dbReference>
<dbReference type="SUPFAM" id="SSF53300">
    <property type="entry name" value="vWA-like"/>
    <property type="match status" value="1"/>
</dbReference>
<dbReference type="STRING" id="555778.Hneap_1994"/>
<name>D0KVI6_HALNC</name>
<organism evidence="4 5">
    <name type="scientific">Halothiobacillus neapolitanus (strain ATCC 23641 / DSM 15147 / CIP 104769 / NCIMB 8539 / c2)</name>
    <name type="common">Thiobacillus neapolitanus</name>
    <dbReference type="NCBI Taxonomy" id="555778"/>
    <lineage>
        <taxon>Bacteria</taxon>
        <taxon>Pseudomonadati</taxon>
        <taxon>Pseudomonadota</taxon>
        <taxon>Gammaproteobacteria</taxon>
        <taxon>Chromatiales</taxon>
        <taxon>Halothiobacillaceae</taxon>
        <taxon>Halothiobacillus</taxon>
    </lineage>
</organism>
<dbReference type="Proteomes" id="UP000009102">
    <property type="component" value="Chromosome"/>
</dbReference>
<evidence type="ECO:0000259" key="3">
    <source>
        <dbReference type="PROSITE" id="PS51468"/>
    </source>
</evidence>
<evidence type="ECO:0000313" key="4">
    <source>
        <dbReference type="EMBL" id="ACX96816.1"/>
    </source>
</evidence>
<dbReference type="Pfam" id="PF08487">
    <property type="entry name" value="VIT"/>
    <property type="match status" value="1"/>
</dbReference>
<dbReference type="InterPro" id="IPR002035">
    <property type="entry name" value="VWF_A"/>
</dbReference>
<feature type="domain" description="VIT" evidence="3">
    <location>
        <begin position="37"/>
        <end position="165"/>
    </location>
</feature>
<dbReference type="Pfam" id="PF13768">
    <property type="entry name" value="VWA_3"/>
    <property type="match status" value="1"/>
</dbReference>
<dbReference type="PANTHER" id="PTHR45737">
    <property type="entry name" value="VON WILLEBRAND FACTOR A DOMAIN-CONTAINING PROTEIN 5A"/>
    <property type="match status" value="1"/>
</dbReference>
<evidence type="ECO:0000256" key="1">
    <source>
        <dbReference type="SAM" id="SignalP"/>
    </source>
</evidence>
<keyword evidence="1" id="KW-0732">Signal</keyword>
<dbReference type="eggNOG" id="COG2304">
    <property type="taxonomic scope" value="Bacteria"/>
</dbReference>
<dbReference type="RefSeq" id="WP_012824848.1">
    <property type="nucleotide sequence ID" value="NC_013422.1"/>
</dbReference>
<accession>D0KVI6</accession>
<dbReference type="InterPro" id="IPR036465">
    <property type="entry name" value="vWFA_dom_sf"/>
</dbReference>
<feature type="domain" description="VWFA" evidence="2">
    <location>
        <begin position="312"/>
        <end position="490"/>
    </location>
</feature>
<dbReference type="SMART" id="SM00609">
    <property type="entry name" value="VIT"/>
    <property type="match status" value="1"/>
</dbReference>
<sequence length="671" mass="74569">MKRGLLFLFACLIFFSAAYAFADSGRECTNCDHSLAPRLWIPDGDPNTDHLPLKSSSADIVIDGPIARVTITQRYRNEGTRPINARYVFPGSTHAAVQSLTMNIGDRIIKAKIKEKEEAKKIYEVAKQAGKHAALLEQKRPNVFMMNVANIMPGDTVELVLQYSELLIPDDGVYQLVYPTVVGPRYGGDPIRATPHNRWIANPYAKDNTDGSNPAQIKTDIHVRIASPIPISDLRSAQHKIVTHWLNDKSAEISLDPSETHTGNRDFILSFRLQGAKINSGLMTYEWNGEHYFLMMAQPPKRVAPTEVMKREYLFVVDVSGSMYGFPLNTASDLMRELLSSLKPQETFNILFFSGGSRVLSPTPLQATPENLQRAMTMMRSIQGGGGTELLPALKTAFAMPRTEDTARSIVVITDGYVDVERQAYDLIKQNLNSTNLFAFGIGSSVNRYLMESMAHAGQGEPFIITGPNDVPGVGARFRRYVDAPVLSHIKIRGNGVELYDTEPSEIPVMLAERPIVIFGKYRNAQPGATLELTGTRATGEYRATLSLDDSNGQADKNQAELLPVLWARQRLMYLSDLQGDDDAHRDEIIRLGLRYSLLTRYTSFVAVDETISNPNGNTTDVKQPLPLPQGVSELAVAQPVPEPSLYWLLLALAVLFASDRLFRKNRHVPH</sequence>
<protein>
    <submittedName>
        <fullName evidence="4">Vault protein inter-alpha-trypsin domain protein</fullName>
    </submittedName>
</protein>
<dbReference type="HOGENOM" id="CLU_011139_1_0_6"/>
<keyword evidence="5" id="KW-1185">Reference proteome</keyword>
<dbReference type="PANTHER" id="PTHR45737:SF6">
    <property type="entry name" value="VON WILLEBRAND FACTOR A DOMAIN-CONTAINING PROTEIN 5A"/>
    <property type="match status" value="1"/>
</dbReference>
<feature type="chain" id="PRO_5003009512" evidence="1">
    <location>
        <begin position="23"/>
        <end position="671"/>
    </location>
</feature>
<dbReference type="AlphaFoldDB" id="D0KVI6"/>
<feature type="signal peptide" evidence="1">
    <location>
        <begin position="1"/>
        <end position="22"/>
    </location>
</feature>
<gene>
    <name evidence="4" type="ordered locus">Hneap_1994</name>
</gene>
<evidence type="ECO:0000313" key="5">
    <source>
        <dbReference type="Proteomes" id="UP000009102"/>
    </source>
</evidence>
<dbReference type="SMART" id="SM00327">
    <property type="entry name" value="VWA"/>
    <property type="match status" value="1"/>
</dbReference>
<dbReference type="PROSITE" id="PS50234">
    <property type="entry name" value="VWFA"/>
    <property type="match status" value="1"/>
</dbReference>
<dbReference type="OrthoDB" id="9784383at2"/>
<proteinExistence type="predicted"/>
<evidence type="ECO:0000259" key="2">
    <source>
        <dbReference type="PROSITE" id="PS50234"/>
    </source>
</evidence>
<dbReference type="InterPro" id="IPR013694">
    <property type="entry name" value="VIT"/>
</dbReference>
<dbReference type="PROSITE" id="PS51468">
    <property type="entry name" value="VIT"/>
    <property type="match status" value="1"/>
</dbReference>